<accession>A0A5B7IYD0</accession>
<comment type="caution">
    <text evidence="1">The sequence shown here is derived from an EMBL/GenBank/DDBJ whole genome shotgun (WGS) entry which is preliminary data.</text>
</comment>
<evidence type="ECO:0000313" key="1">
    <source>
        <dbReference type="EMBL" id="MPC86447.1"/>
    </source>
</evidence>
<organism evidence="1 2">
    <name type="scientific">Portunus trituberculatus</name>
    <name type="common">Swimming crab</name>
    <name type="synonym">Neptunus trituberculatus</name>
    <dbReference type="NCBI Taxonomy" id="210409"/>
    <lineage>
        <taxon>Eukaryota</taxon>
        <taxon>Metazoa</taxon>
        <taxon>Ecdysozoa</taxon>
        <taxon>Arthropoda</taxon>
        <taxon>Crustacea</taxon>
        <taxon>Multicrustacea</taxon>
        <taxon>Malacostraca</taxon>
        <taxon>Eumalacostraca</taxon>
        <taxon>Eucarida</taxon>
        <taxon>Decapoda</taxon>
        <taxon>Pleocyemata</taxon>
        <taxon>Brachyura</taxon>
        <taxon>Eubrachyura</taxon>
        <taxon>Portunoidea</taxon>
        <taxon>Portunidae</taxon>
        <taxon>Portuninae</taxon>
        <taxon>Portunus</taxon>
    </lineage>
</organism>
<dbReference type="AlphaFoldDB" id="A0A5B7IYD0"/>
<gene>
    <name evidence="1" type="ORF">E2C01_081276</name>
</gene>
<keyword evidence="2" id="KW-1185">Reference proteome</keyword>
<sequence length="55" mass="6954">MCLCSRNYRQFITVSLAPRPCDRVWQEREWRGWKRERRSFVWRSILSRNPVWQKV</sequence>
<proteinExistence type="predicted"/>
<dbReference type="Proteomes" id="UP000324222">
    <property type="component" value="Unassembled WGS sequence"/>
</dbReference>
<dbReference type="EMBL" id="VSRR010071477">
    <property type="protein sequence ID" value="MPC86447.1"/>
    <property type="molecule type" value="Genomic_DNA"/>
</dbReference>
<name>A0A5B7IYD0_PORTR</name>
<evidence type="ECO:0000313" key="2">
    <source>
        <dbReference type="Proteomes" id="UP000324222"/>
    </source>
</evidence>
<protein>
    <submittedName>
        <fullName evidence="1">Uncharacterized protein</fullName>
    </submittedName>
</protein>
<reference evidence="1 2" key="1">
    <citation type="submission" date="2019-05" db="EMBL/GenBank/DDBJ databases">
        <title>Another draft genome of Portunus trituberculatus and its Hox gene families provides insights of decapod evolution.</title>
        <authorList>
            <person name="Jeong J.-H."/>
            <person name="Song I."/>
            <person name="Kim S."/>
            <person name="Choi T."/>
            <person name="Kim D."/>
            <person name="Ryu S."/>
            <person name="Kim W."/>
        </authorList>
    </citation>
    <scope>NUCLEOTIDE SEQUENCE [LARGE SCALE GENOMIC DNA]</scope>
    <source>
        <tissue evidence="1">Muscle</tissue>
    </source>
</reference>